<dbReference type="PANTHER" id="PTHR37746">
    <property type="entry name" value="TRANSMEMBRANE PROTEIN"/>
    <property type="match status" value="1"/>
</dbReference>
<gene>
    <name evidence="2" type="ORF">ARALYDRAFT_911769</name>
</gene>
<dbReference type="AlphaFoldDB" id="D7M1X2"/>
<dbReference type="KEGG" id="aly:9308798"/>
<dbReference type="HOGENOM" id="CLU_103103_0_0_1"/>
<keyword evidence="3" id="KW-1185">Reference proteome</keyword>
<evidence type="ECO:0000313" key="2">
    <source>
        <dbReference type="EMBL" id="EFH48988.1"/>
    </source>
</evidence>
<proteinExistence type="predicted"/>
<dbReference type="PANTHER" id="PTHR37746:SF1">
    <property type="entry name" value="TRANSMEMBRANE PROTEIN"/>
    <property type="match status" value="1"/>
</dbReference>
<name>D7M1X2_ARALL</name>
<accession>D7M1X2</accession>
<dbReference type="Proteomes" id="UP000008694">
    <property type="component" value="Unassembled WGS sequence"/>
</dbReference>
<organism evidence="3">
    <name type="scientific">Arabidopsis lyrata subsp. lyrata</name>
    <name type="common">Lyre-leaved rock-cress</name>
    <dbReference type="NCBI Taxonomy" id="81972"/>
    <lineage>
        <taxon>Eukaryota</taxon>
        <taxon>Viridiplantae</taxon>
        <taxon>Streptophyta</taxon>
        <taxon>Embryophyta</taxon>
        <taxon>Tracheophyta</taxon>
        <taxon>Spermatophyta</taxon>
        <taxon>Magnoliopsida</taxon>
        <taxon>eudicotyledons</taxon>
        <taxon>Gunneridae</taxon>
        <taxon>Pentapetalae</taxon>
        <taxon>rosids</taxon>
        <taxon>malvids</taxon>
        <taxon>Brassicales</taxon>
        <taxon>Brassicaceae</taxon>
        <taxon>Camelineae</taxon>
        <taxon>Arabidopsis</taxon>
    </lineage>
</organism>
<reference evidence="3" key="1">
    <citation type="journal article" date="2011" name="Nat. Genet.">
        <title>The Arabidopsis lyrata genome sequence and the basis of rapid genome size change.</title>
        <authorList>
            <person name="Hu T.T."/>
            <person name="Pattyn P."/>
            <person name="Bakker E.G."/>
            <person name="Cao J."/>
            <person name="Cheng J.-F."/>
            <person name="Clark R.M."/>
            <person name="Fahlgren N."/>
            <person name="Fawcett J.A."/>
            <person name="Grimwood J."/>
            <person name="Gundlach H."/>
            <person name="Haberer G."/>
            <person name="Hollister J.D."/>
            <person name="Ossowski S."/>
            <person name="Ottilar R.P."/>
            <person name="Salamov A.A."/>
            <person name="Schneeberger K."/>
            <person name="Spannagl M."/>
            <person name="Wang X."/>
            <person name="Yang L."/>
            <person name="Nasrallah M.E."/>
            <person name="Bergelson J."/>
            <person name="Carrington J.C."/>
            <person name="Gaut B.S."/>
            <person name="Schmutz J."/>
            <person name="Mayer K.F.X."/>
            <person name="Van de Peer Y."/>
            <person name="Grigoriev I.V."/>
            <person name="Nordborg M."/>
            <person name="Weigel D."/>
            <person name="Guo Y.-L."/>
        </authorList>
    </citation>
    <scope>NUCLEOTIDE SEQUENCE [LARGE SCALE GENOMIC DNA]</scope>
    <source>
        <strain evidence="3">cv. MN47</strain>
    </source>
</reference>
<keyword evidence="1" id="KW-0472">Membrane</keyword>
<keyword evidence="1" id="KW-1133">Transmembrane helix</keyword>
<feature type="transmembrane region" description="Helical" evidence="1">
    <location>
        <begin position="12"/>
        <end position="34"/>
    </location>
</feature>
<evidence type="ECO:0000313" key="3">
    <source>
        <dbReference type="Proteomes" id="UP000008694"/>
    </source>
</evidence>
<feature type="transmembrane region" description="Helical" evidence="1">
    <location>
        <begin position="40"/>
        <end position="59"/>
    </location>
</feature>
<evidence type="ECO:0000256" key="1">
    <source>
        <dbReference type="SAM" id="Phobius"/>
    </source>
</evidence>
<protein>
    <submittedName>
        <fullName evidence="2">Uncharacterized protein</fullName>
    </submittedName>
</protein>
<dbReference type="Gramene" id="scaffold_603826.1">
    <property type="protein sequence ID" value="scaffold_603826.1"/>
    <property type="gene ID" value="scaffold_603826.1"/>
</dbReference>
<sequence length="202" mass="23292">MEEIGKIPWTIFLFSHPMFSCFISLYTIFLLYFPQDSLRILISPVPLLVGAFLVSYFRFGLTRESIARPGNNENSIGPELKTGLGSNPDFMGDLVERNLKLRAPLEVIHEEEEQPMTRFVMIERLPSLSMFNPESDSELDRYFPVMSENDPTRFVRIERLPSLSIKPEFYLVFGSELDNYFPVMDVKIRSGLGGSRDSLCYR</sequence>
<keyword evidence="1" id="KW-0812">Transmembrane</keyword>
<dbReference type="EMBL" id="GL348718">
    <property type="protein sequence ID" value="EFH48988.1"/>
    <property type="molecule type" value="Genomic_DNA"/>
</dbReference>
<dbReference type="OrthoDB" id="10474814at2759"/>